<evidence type="ECO:0000256" key="1">
    <source>
        <dbReference type="ARBA" id="ARBA00004370"/>
    </source>
</evidence>
<sequence length="344" mass="36141">MSSTTTIALDPQSIRSAVDEAPFTGVIRVDAGAASLWRSEHGLADRASEVPVAAFTRFAIASGSKAFTALAVMRLVESGDLSLDTTARSVLGADLPLVDDAVTVEQLLGHTSGIGDYIDEDDDLDVSEFFLAAPVHTLTSAEAFLPLLDGIPAKAAPGDGFAYCNSGYVLLAIIVERVTGRGYHEVVQELVLDPAGLTETGFPRTDELGADHARGYVFDEGLRVNTLHLPVRANGDGGASTTASDVHRFWQALFAGRIVSTETVARMVEPRSHDEDEGMRYGLGFWLNETGTGVVLEGCDVGASFRSVHHPGTATTATVMSSTADGAWPVARVLANAVAALDPA</sequence>
<name>A0A5J5IRE1_9MICO</name>
<evidence type="ECO:0000256" key="2">
    <source>
        <dbReference type="ARBA" id="ARBA00023136"/>
    </source>
</evidence>
<dbReference type="AlphaFoldDB" id="A0A5J5IRE1"/>
<dbReference type="Proteomes" id="UP000327039">
    <property type="component" value="Unassembled WGS sequence"/>
</dbReference>
<dbReference type="RefSeq" id="WP_150419413.1">
    <property type="nucleotide sequence ID" value="NZ_VYRZ01000002.1"/>
</dbReference>
<organism evidence="4 5">
    <name type="scientific">Microbacterium radiodurans</name>
    <dbReference type="NCBI Taxonomy" id="661398"/>
    <lineage>
        <taxon>Bacteria</taxon>
        <taxon>Bacillati</taxon>
        <taxon>Actinomycetota</taxon>
        <taxon>Actinomycetes</taxon>
        <taxon>Micrococcales</taxon>
        <taxon>Microbacteriaceae</taxon>
        <taxon>Microbacterium</taxon>
    </lineage>
</organism>
<dbReference type="GO" id="GO:0016020">
    <property type="term" value="C:membrane"/>
    <property type="evidence" value="ECO:0007669"/>
    <property type="project" value="UniProtKB-SubCell"/>
</dbReference>
<dbReference type="PANTHER" id="PTHR46825:SF11">
    <property type="entry name" value="PENICILLIN-BINDING PROTEIN 4"/>
    <property type="match status" value="1"/>
</dbReference>
<keyword evidence="2" id="KW-0472">Membrane</keyword>
<evidence type="ECO:0000259" key="3">
    <source>
        <dbReference type="Pfam" id="PF00144"/>
    </source>
</evidence>
<protein>
    <submittedName>
        <fullName evidence="4">Beta-lactamase family protein</fullName>
    </submittedName>
</protein>
<comment type="caution">
    <text evidence="4">The sequence shown here is derived from an EMBL/GenBank/DDBJ whole genome shotgun (WGS) entry which is preliminary data.</text>
</comment>
<dbReference type="Gene3D" id="3.40.710.10">
    <property type="entry name" value="DD-peptidase/beta-lactamase superfamily"/>
    <property type="match status" value="1"/>
</dbReference>
<proteinExistence type="predicted"/>
<evidence type="ECO:0000313" key="5">
    <source>
        <dbReference type="Proteomes" id="UP000327039"/>
    </source>
</evidence>
<dbReference type="InterPro" id="IPR001466">
    <property type="entry name" value="Beta-lactam-related"/>
</dbReference>
<feature type="domain" description="Beta-lactamase-related" evidence="3">
    <location>
        <begin position="37"/>
        <end position="319"/>
    </location>
</feature>
<keyword evidence="5" id="KW-1185">Reference proteome</keyword>
<dbReference type="EMBL" id="VYRZ01000002">
    <property type="protein sequence ID" value="KAA9087216.1"/>
    <property type="molecule type" value="Genomic_DNA"/>
</dbReference>
<comment type="subcellular location">
    <subcellularLocation>
        <location evidence="1">Membrane</location>
    </subcellularLocation>
</comment>
<dbReference type="Pfam" id="PF00144">
    <property type="entry name" value="Beta-lactamase"/>
    <property type="match status" value="1"/>
</dbReference>
<dbReference type="OrthoDB" id="9809635at2"/>
<dbReference type="PANTHER" id="PTHR46825">
    <property type="entry name" value="D-ALANYL-D-ALANINE-CARBOXYPEPTIDASE/ENDOPEPTIDASE AMPH"/>
    <property type="match status" value="1"/>
</dbReference>
<dbReference type="InterPro" id="IPR012338">
    <property type="entry name" value="Beta-lactam/transpept-like"/>
</dbReference>
<dbReference type="InterPro" id="IPR050491">
    <property type="entry name" value="AmpC-like"/>
</dbReference>
<gene>
    <name evidence="4" type="ORF">F6B42_09710</name>
</gene>
<dbReference type="SUPFAM" id="SSF56601">
    <property type="entry name" value="beta-lactamase/transpeptidase-like"/>
    <property type="match status" value="1"/>
</dbReference>
<reference evidence="5" key="1">
    <citation type="submission" date="2019-09" db="EMBL/GenBank/DDBJ databases">
        <title>Mumia zhuanghuii sp. nov. isolated from the intestinal contents of plateau pika (Ochotona curzoniae) in the Qinghai-Tibet plateau of China.</title>
        <authorList>
            <person name="Tian Z."/>
        </authorList>
    </citation>
    <scope>NUCLEOTIDE SEQUENCE [LARGE SCALE GENOMIC DNA]</scope>
    <source>
        <strain evidence="5">DSM 25564</strain>
    </source>
</reference>
<accession>A0A5J5IRE1</accession>
<evidence type="ECO:0000313" key="4">
    <source>
        <dbReference type="EMBL" id="KAA9087216.1"/>
    </source>
</evidence>